<dbReference type="EMBL" id="BRXW01000259">
    <property type="protein sequence ID" value="GMI16689.1"/>
    <property type="molecule type" value="Genomic_DNA"/>
</dbReference>
<feature type="repeat" description="WD" evidence="3">
    <location>
        <begin position="135"/>
        <end position="176"/>
    </location>
</feature>
<dbReference type="SUPFAM" id="SSF50978">
    <property type="entry name" value="WD40 repeat-like"/>
    <property type="match status" value="1"/>
</dbReference>
<dbReference type="PANTHER" id="PTHR19879:SF9">
    <property type="entry name" value="TRANSCRIPTION INITIATION FACTOR TFIID SUBUNIT 5"/>
    <property type="match status" value="1"/>
</dbReference>
<evidence type="ECO:0000256" key="1">
    <source>
        <dbReference type="ARBA" id="ARBA00022574"/>
    </source>
</evidence>
<dbReference type="PROSITE" id="PS00678">
    <property type="entry name" value="WD_REPEATS_1"/>
    <property type="match status" value="4"/>
</dbReference>
<evidence type="ECO:0000313" key="5">
    <source>
        <dbReference type="EMBL" id="GMI16689.1"/>
    </source>
</evidence>
<evidence type="ECO:0000256" key="3">
    <source>
        <dbReference type="PROSITE-ProRule" id="PRU00221"/>
    </source>
</evidence>
<dbReference type="OrthoDB" id="1068471at2759"/>
<dbReference type="PROSITE" id="PS50294">
    <property type="entry name" value="WD_REPEATS_REGION"/>
    <property type="match status" value="4"/>
</dbReference>
<dbReference type="Pfam" id="PF00400">
    <property type="entry name" value="WD40"/>
    <property type="match status" value="5"/>
</dbReference>
<feature type="repeat" description="WD" evidence="3">
    <location>
        <begin position="10"/>
        <end position="51"/>
    </location>
</feature>
<dbReference type="Proteomes" id="UP001165122">
    <property type="component" value="Unassembled WGS sequence"/>
</dbReference>
<dbReference type="InterPro" id="IPR036322">
    <property type="entry name" value="WD40_repeat_dom_sf"/>
</dbReference>
<keyword evidence="1 3" id="KW-0853">WD repeat</keyword>
<dbReference type="AlphaFoldDB" id="A0A9W7FPT8"/>
<dbReference type="Gene3D" id="2.130.10.10">
    <property type="entry name" value="YVTN repeat-like/Quinoprotein amine dehydrogenase"/>
    <property type="match status" value="3"/>
</dbReference>
<protein>
    <submittedName>
        <fullName evidence="5">Uncharacterized protein</fullName>
    </submittedName>
</protein>
<dbReference type="CDD" id="cd00200">
    <property type="entry name" value="WD40"/>
    <property type="match status" value="1"/>
</dbReference>
<feature type="repeat" description="WD" evidence="3">
    <location>
        <begin position="52"/>
        <end position="93"/>
    </location>
</feature>
<feature type="compositionally biased region" description="Polar residues" evidence="4">
    <location>
        <begin position="435"/>
        <end position="450"/>
    </location>
</feature>
<dbReference type="PANTHER" id="PTHR19879">
    <property type="entry name" value="TRANSCRIPTION INITIATION FACTOR TFIID"/>
    <property type="match status" value="1"/>
</dbReference>
<reference evidence="6" key="1">
    <citation type="journal article" date="2023" name="Commun. Biol.">
        <title>Genome analysis of Parmales, the sister group of diatoms, reveals the evolutionary specialization of diatoms from phago-mixotrophs to photoautotrophs.</title>
        <authorList>
            <person name="Ban H."/>
            <person name="Sato S."/>
            <person name="Yoshikawa S."/>
            <person name="Yamada K."/>
            <person name="Nakamura Y."/>
            <person name="Ichinomiya M."/>
            <person name="Sato N."/>
            <person name="Blanc-Mathieu R."/>
            <person name="Endo H."/>
            <person name="Kuwata A."/>
            <person name="Ogata H."/>
        </authorList>
    </citation>
    <scope>NUCLEOTIDE SEQUENCE [LARGE SCALE GENOMIC DNA]</scope>
    <source>
        <strain evidence="6">NIES 3700</strain>
    </source>
</reference>
<dbReference type="PROSITE" id="PS50082">
    <property type="entry name" value="WD_REPEATS_2"/>
    <property type="match status" value="5"/>
</dbReference>
<dbReference type="InterPro" id="IPR015943">
    <property type="entry name" value="WD40/YVTN_repeat-like_dom_sf"/>
</dbReference>
<feature type="compositionally biased region" description="Basic and acidic residues" evidence="4">
    <location>
        <begin position="393"/>
        <end position="403"/>
    </location>
</feature>
<organism evidence="5 6">
    <name type="scientific">Triparma laevis f. longispina</name>
    <dbReference type="NCBI Taxonomy" id="1714387"/>
    <lineage>
        <taxon>Eukaryota</taxon>
        <taxon>Sar</taxon>
        <taxon>Stramenopiles</taxon>
        <taxon>Ochrophyta</taxon>
        <taxon>Bolidophyceae</taxon>
        <taxon>Parmales</taxon>
        <taxon>Triparmaceae</taxon>
        <taxon>Triparma</taxon>
    </lineage>
</organism>
<dbReference type="PRINTS" id="PR00320">
    <property type="entry name" value="GPROTEINBRPT"/>
</dbReference>
<dbReference type="InterPro" id="IPR020472">
    <property type="entry name" value="WD40_PAC1"/>
</dbReference>
<dbReference type="InterPro" id="IPR019775">
    <property type="entry name" value="WD40_repeat_CS"/>
</dbReference>
<feature type="repeat" description="WD" evidence="3">
    <location>
        <begin position="94"/>
        <end position="135"/>
    </location>
</feature>
<evidence type="ECO:0000313" key="6">
    <source>
        <dbReference type="Proteomes" id="UP001165122"/>
    </source>
</evidence>
<keyword evidence="2" id="KW-0677">Repeat</keyword>
<gene>
    <name evidence="5" type="ORF">TrLO_g10850</name>
</gene>
<evidence type="ECO:0000256" key="4">
    <source>
        <dbReference type="SAM" id="MobiDB-lite"/>
    </source>
</evidence>
<dbReference type="InterPro" id="IPR001680">
    <property type="entry name" value="WD40_rpt"/>
</dbReference>
<evidence type="ECO:0000256" key="2">
    <source>
        <dbReference type="ARBA" id="ARBA00022737"/>
    </source>
</evidence>
<keyword evidence="6" id="KW-1185">Reference proteome</keyword>
<feature type="repeat" description="WD" evidence="3">
    <location>
        <begin position="177"/>
        <end position="219"/>
    </location>
</feature>
<proteinExistence type="predicted"/>
<accession>A0A9W7FPT8</accession>
<dbReference type="SMART" id="SM00320">
    <property type="entry name" value="WD40"/>
    <property type="match status" value="5"/>
</dbReference>
<name>A0A9W7FPT8_9STRA</name>
<sequence>MMTGSMKKELKGHSKAISSVSYSPDGSRIVSGGLDKTIRVWDSKTGSQIHEISGHEAAVITVLFSPDGSLIVSASADKTACVWNVRSGAQLKKLSGHTDEVNTVSYSPDGSRIASGSRDKTIRVWNAETGKQLKEISSPGAMRTVSFSPDGSQIVAGSYDGSIVVFNASSGSRLFELAGHTGMIRSAAFSPDGSLIVSGCPADDTLRVWDLSSRLDVALPCDELHLACLFDENIENAMSLLKNSPEMAETADRLKRTPLHIFCKRILFLKDQKTADPNFDKESIQKLLEALVKENPMGIAVEAGGICPYESMSFSNQKWFFEMAINEDRKRKDLSPVNDEGARLALGRDGKTYYCGRYIGIRALKGSDGQCGPTSGPQCLSCRRGVVKQVKVEEKEGGGKSEGGEAAVGDENKKDAPGSTPLSNIGSKQAEGRSSKSWIRSLSLGSVQSEGTEDNGKPVEAD</sequence>
<feature type="region of interest" description="Disordered" evidence="4">
    <location>
        <begin position="393"/>
        <end position="462"/>
    </location>
</feature>
<comment type="caution">
    <text evidence="5">The sequence shown here is derived from an EMBL/GenBank/DDBJ whole genome shotgun (WGS) entry which is preliminary data.</text>
</comment>